<keyword evidence="10 14" id="KW-0472">Membrane</keyword>
<feature type="transmembrane region" description="Helical" evidence="14">
    <location>
        <begin position="248"/>
        <end position="270"/>
    </location>
</feature>
<dbReference type="OrthoDB" id="145485at2"/>
<dbReference type="InterPro" id="IPR022791">
    <property type="entry name" value="L-PG_synthase/AglD"/>
</dbReference>
<evidence type="ECO:0000256" key="10">
    <source>
        <dbReference type="ARBA" id="ARBA00023136"/>
    </source>
</evidence>
<evidence type="ECO:0000256" key="14">
    <source>
        <dbReference type="SAM" id="Phobius"/>
    </source>
</evidence>
<keyword evidence="6" id="KW-0808">Transferase</keyword>
<feature type="transmembrane region" description="Helical" evidence="14">
    <location>
        <begin position="12"/>
        <end position="29"/>
    </location>
</feature>
<feature type="transmembrane region" description="Helical" evidence="14">
    <location>
        <begin position="83"/>
        <end position="104"/>
    </location>
</feature>
<feature type="transmembrane region" description="Helical" evidence="14">
    <location>
        <begin position="489"/>
        <end position="509"/>
    </location>
</feature>
<dbReference type="Pfam" id="PF09924">
    <property type="entry name" value="LPG_synthase_C"/>
    <property type="match status" value="1"/>
</dbReference>
<sequence>MHGSARRFVGPLAALALCVVLLVVFQHILRRVDYPQIVRELRALSLNVWAASLAATAVSYVALVARDWAGLRYVGATVSRTNLWIGASVGSALGNVTGFGALTGGAVRLRVYGANGVQPAQVGRLTAFTSVTLALTLAVMTGAGMLFSATHLAPMFRLPAWMLRIMGGMIVLAFVALVMGCGKEARAVRLGATRRTANAVELVGEPIEIVAGFDGGAAPAVASPAPSLPRWMRWFNALGLSVPARNVLLAEMVFSIADVVTAGLALWVILPHADVGFINFVAIYAAALLLGMIGHTPGGLGVFEAAMAFALGRSVPLSSIVGALLAYRVIYFVLPLLLSAALLAVFEGRMLKSKLAPVRIGWLAPVFLSTLTFAVGSMLVLSGAVPAYKTRLSVLKDWLPLWVLESSQILASLFGVLLLFVARGLLRRLDGAWWLATIIVSINLALSVTKGLAFFEAGVLLVILALLLLSRRQFNRSSSLFAERFTFGWMVSVGIVLALSVWLMFYAFRNVPYTDDLWSAFAFDERAPRALRTVLGAVLLAAALSVWQLLRPARGRFVAPPLSDIADAGRIVRAQPRSDAGLAMMGDKSFLFSKSRKAFLMYAKRGRTWAALHDPVGARDEWAGLIREFVALAHAHGGRAAFYQVRAEALPLYLDAGLTLVKLGEEAQIDLHAFEMTGPHRANLRYAMKRGEKDGLSMQVVDKAHVHAFVPTLRRISDTWLDSRSAKEKSFSVAAFTPEYLASQSVIVISQNGLPVAFSTFMTTDLNEEATIGVMRHLNEASPYTMEYLFTSLALHLKKAGLRTLSLGMSPLSGMTPSPLASPWFRLGALTWRFGGRFYNFRGLRAFKNKFTPQWEPRYLAASGSVGVLFTLADLSLLAGGWRS</sequence>
<evidence type="ECO:0000256" key="5">
    <source>
        <dbReference type="ARBA" id="ARBA00022475"/>
    </source>
</evidence>
<dbReference type="SUPFAM" id="SSF55729">
    <property type="entry name" value="Acyl-CoA N-acyltransferases (Nat)"/>
    <property type="match status" value="1"/>
</dbReference>
<dbReference type="InterPro" id="IPR051211">
    <property type="entry name" value="PG_lysyltransferase"/>
</dbReference>
<evidence type="ECO:0000256" key="2">
    <source>
        <dbReference type="ARBA" id="ARBA00008627"/>
    </source>
</evidence>
<evidence type="ECO:0000313" key="16">
    <source>
        <dbReference type="EMBL" id="KKB65114.1"/>
    </source>
</evidence>
<dbReference type="GO" id="GO:0055091">
    <property type="term" value="P:phospholipid homeostasis"/>
    <property type="evidence" value="ECO:0007669"/>
    <property type="project" value="TreeGrafter"/>
</dbReference>
<dbReference type="GO" id="GO:0006629">
    <property type="term" value="P:lipid metabolic process"/>
    <property type="evidence" value="ECO:0007669"/>
    <property type="project" value="UniProtKB-KW"/>
</dbReference>
<reference evidence="16 17" key="1">
    <citation type="submission" date="2015-03" db="EMBL/GenBank/DDBJ databases">
        <title>Draft Genome Sequence of Burkholderia andropogonis type strain ICMP2807, isolated from Sorghum bicolor.</title>
        <authorList>
            <person name="Lopes-Santos L."/>
            <person name="Castro D.B."/>
            <person name="Ottoboni L.M."/>
            <person name="Park D."/>
            <person name="Weirc B.S."/>
            <person name="Destefano S.A."/>
        </authorList>
    </citation>
    <scope>NUCLEOTIDE SEQUENCE [LARGE SCALE GENOMIC DNA]</scope>
    <source>
        <strain evidence="16 17">ICMP2807</strain>
    </source>
</reference>
<comment type="similarity">
    <text evidence="2">Belongs to the LPG synthase family.</text>
</comment>
<dbReference type="EC" id="2.3.2.3" evidence="3"/>
<evidence type="ECO:0000256" key="6">
    <source>
        <dbReference type="ARBA" id="ARBA00022679"/>
    </source>
</evidence>
<dbReference type="Proteomes" id="UP000033618">
    <property type="component" value="Unassembled WGS sequence"/>
</dbReference>
<keyword evidence="7 14" id="KW-0812">Transmembrane</keyword>
<dbReference type="NCBIfam" id="NF033480">
    <property type="entry name" value="bifunc_MprF"/>
    <property type="match status" value="1"/>
</dbReference>
<feature type="transmembrane region" description="Helical" evidence="14">
    <location>
        <begin position="529"/>
        <end position="550"/>
    </location>
</feature>
<keyword evidence="17" id="KW-1185">Reference proteome</keyword>
<keyword evidence="11" id="KW-0046">Antibiotic resistance</keyword>
<name>A0A0F5K5I5_9BURK</name>
<comment type="catalytic activity">
    <reaction evidence="13">
        <text>L-lysyl-tRNA(Lys) + a 1,2-diacyl-sn-glycero-3-phospho-(1'-sn-glycerol) = a 1,2-diacyl-sn-glycero-3-phospho-1'-(3'-O-L-lysyl)-sn-glycerol + tRNA(Lys)</text>
        <dbReference type="Rhea" id="RHEA:10668"/>
        <dbReference type="Rhea" id="RHEA-COMP:9696"/>
        <dbReference type="Rhea" id="RHEA-COMP:9697"/>
        <dbReference type="ChEBI" id="CHEBI:64716"/>
        <dbReference type="ChEBI" id="CHEBI:75792"/>
        <dbReference type="ChEBI" id="CHEBI:78442"/>
        <dbReference type="ChEBI" id="CHEBI:78529"/>
        <dbReference type="EC" id="2.3.2.3"/>
    </reaction>
</comment>
<feature type="transmembrane region" description="Helical" evidence="14">
    <location>
        <begin position="41"/>
        <end position="63"/>
    </location>
</feature>
<proteinExistence type="inferred from homology"/>
<organism evidence="16 17">
    <name type="scientific">Robbsia andropogonis</name>
    <dbReference type="NCBI Taxonomy" id="28092"/>
    <lineage>
        <taxon>Bacteria</taxon>
        <taxon>Pseudomonadati</taxon>
        <taxon>Pseudomonadota</taxon>
        <taxon>Betaproteobacteria</taxon>
        <taxon>Burkholderiales</taxon>
        <taxon>Burkholderiaceae</taxon>
        <taxon>Robbsia</taxon>
    </lineage>
</organism>
<dbReference type="Pfam" id="PF03706">
    <property type="entry name" value="LPG_synthase_TM"/>
    <property type="match status" value="1"/>
</dbReference>
<feature type="transmembrane region" description="Helical" evidence="14">
    <location>
        <begin position="276"/>
        <end position="293"/>
    </location>
</feature>
<dbReference type="GO" id="GO:0046677">
    <property type="term" value="P:response to antibiotic"/>
    <property type="evidence" value="ECO:0007669"/>
    <property type="project" value="UniProtKB-KW"/>
</dbReference>
<feature type="domain" description="Phosphatidylglycerol lysyltransferase C-terminal" evidence="15">
    <location>
        <begin position="574"/>
        <end position="861"/>
    </location>
</feature>
<evidence type="ECO:0000256" key="13">
    <source>
        <dbReference type="ARBA" id="ARBA00047540"/>
    </source>
</evidence>
<dbReference type="PATRIC" id="fig|28092.6.peg.1"/>
<evidence type="ECO:0000256" key="11">
    <source>
        <dbReference type="ARBA" id="ARBA00023251"/>
    </source>
</evidence>
<dbReference type="InterPro" id="IPR016181">
    <property type="entry name" value="Acyl_CoA_acyltransferase"/>
</dbReference>
<feature type="transmembrane region" description="Helical" evidence="14">
    <location>
        <begin position="452"/>
        <end position="469"/>
    </location>
</feature>
<comment type="subcellular location">
    <subcellularLocation>
        <location evidence="1">Cell membrane</location>
        <topology evidence="1">Multi-pass membrane protein</topology>
    </subcellularLocation>
</comment>
<keyword evidence="5" id="KW-1003">Cell membrane</keyword>
<dbReference type="AlphaFoldDB" id="A0A0F5K5I5"/>
<feature type="transmembrane region" description="Helical" evidence="14">
    <location>
        <begin position="859"/>
        <end position="882"/>
    </location>
</feature>
<feature type="transmembrane region" description="Helical" evidence="14">
    <location>
        <begin position="330"/>
        <end position="348"/>
    </location>
</feature>
<dbReference type="GO" id="GO:0005886">
    <property type="term" value="C:plasma membrane"/>
    <property type="evidence" value="ECO:0007669"/>
    <property type="project" value="UniProtKB-SubCell"/>
</dbReference>
<keyword evidence="8 14" id="KW-1133">Transmembrane helix</keyword>
<dbReference type="STRING" id="28092.WM40_00005"/>
<evidence type="ECO:0000313" key="17">
    <source>
        <dbReference type="Proteomes" id="UP000033618"/>
    </source>
</evidence>
<evidence type="ECO:0000256" key="7">
    <source>
        <dbReference type="ARBA" id="ARBA00022692"/>
    </source>
</evidence>
<keyword evidence="9" id="KW-0443">Lipid metabolism</keyword>
<evidence type="ECO:0000256" key="8">
    <source>
        <dbReference type="ARBA" id="ARBA00022989"/>
    </source>
</evidence>
<protein>
    <recommendedName>
        <fullName evidence="4">Phosphatidylglycerol lysyltransferase</fullName>
        <ecNumber evidence="3">2.3.2.3</ecNumber>
    </recommendedName>
    <alternativeName>
        <fullName evidence="12">Lysylphosphatidylglycerol synthase</fullName>
    </alternativeName>
</protein>
<evidence type="ECO:0000256" key="12">
    <source>
        <dbReference type="ARBA" id="ARBA00031899"/>
    </source>
</evidence>
<evidence type="ECO:0000259" key="15">
    <source>
        <dbReference type="Pfam" id="PF09924"/>
    </source>
</evidence>
<feature type="transmembrane region" description="Helical" evidence="14">
    <location>
        <begin position="125"/>
        <end position="149"/>
    </location>
</feature>
<dbReference type="PANTHER" id="PTHR34697">
    <property type="entry name" value="PHOSPHATIDYLGLYCEROL LYSYLTRANSFERASE"/>
    <property type="match status" value="1"/>
</dbReference>
<gene>
    <name evidence="16" type="ORF">WM40_00005</name>
</gene>
<dbReference type="PANTHER" id="PTHR34697:SF2">
    <property type="entry name" value="PHOSPHATIDYLGLYCEROL LYSYLTRANSFERASE"/>
    <property type="match status" value="1"/>
</dbReference>
<evidence type="ECO:0000256" key="9">
    <source>
        <dbReference type="ARBA" id="ARBA00023098"/>
    </source>
</evidence>
<feature type="transmembrane region" description="Helical" evidence="14">
    <location>
        <begin position="429"/>
        <end position="446"/>
    </location>
</feature>
<feature type="transmembrane region" description="Helical" evidence="14">
    <location>
        <begin position="401"/>
        <end position="422"/>
    </location>
</feature>
<evidence type="ECO:0000256" key="4">
    <source>
        <dbReference type="ARBA" id="ARBA00021546"/>
    </source>
</evidence>
<comment type="caution">
    <text evidence="16">The sequence shown here is derived from an EMBL/GenBank/DDBJ whole genome shotgun (WGS) entry which is preliminary data.</text>
</comment>
<dbReference type="EMBL" id="LAQU01000001">
    <property type="protein sequence ID" value="KKB65114.1"/>
    <property type="molecule type" value="Genomic_DNA"/>
</dbReference>
<evidence type="ECO:0000256" key="1">
    <source>
        <dbReference type="ARBA" id="ARBA00004651"/>
    </source>
</evidence>
<dbReference type="InterPro" id="IPR024320">
    <property type="entry name" value="LPG_synthase_C"/>
</dbReference>
<feature type="transmembrane region" description="Helical" evidence="14">
    <location>
        <begin position="360"/>
        <end position="381"/>
    </location>
</feature>
<evidence type="ECO:0000256" key="3">
    <source>
        <dbReference type="ARBA" id="ARBA00012014"/>
    </source>
</evidence>
<feature type="transmembrane region" description="Helical" evidence="14">
    <location>
        <begin position="161"/>
        <end position="181"/>
    </location>
</feature>
<dbReference type="GO" id="GO:0050071">
    <property type="term" value="F:phosphatidylglycerol lysyltransferase activity"/>
    <property type="evidence" value="ECO:0007669"/>
    <property type="project" value="UniProtKB-EC"/>
</dbReference>
<accession>A0A0F5K5I5</accession>